<dbReference type="SUPFAM" id="SSF51735">
    <property type="entry name" value="NAD(P)-binding Rossmann-fold domains"/>
    <property type="match status" value="1"/>
</dbReference>
<dbReference type="CDD" id="cd05237">
    <property type="entry name" value="UDP_invert_4-6DH_SDR_e"/>
    <property type="match status" value="1"/>
</dbReference>
<dbReference type="PANTHER" id="PTHR43318:SF2">
    <property type="entry name" value="UDP-N-ACETYLGLUCOSAMINE 4,6-DEHYDRATASE (INVERTING)"/>
    <property type="match status" value="1"/>
</dbReference>
<evidence type="ECO:0000313" key="3">
    <source>
        <dbReference type="EMBL" id="RKQ72637.1"/>
    </source>
</evidence>
<comment type="similarity">
    <text evidence="1">Belongs to the polysaccharide synthase family.</text>
</comment>
<dbReference type="InterPro" id="IPR003869">
    <property type="entry name" value="Polysac_CapD-like"/>
</dbReference>
<dbReference type="InterPro" id="IPR036291">
    <property type="entry name" value="NAD(P)-bd_dom_sf"/>
</dbReference>
<dbReference type="NCBIfam" id="TIGR03589">
    <property type="entry name" value="PseB"/>
    <property type="match status" value="1"/>
</dbReference>
<evidence type="ECO:0000259" key="2">
    <source>
        <dbReference type="Pfam" id="PF02719"/>
    </source>
</evidence>
<protein>
    <submittedName>
        <fullName evidence="3">UDP-N-acetylglucosamine 4,6-dehydratase</fullName>
    </submittedName>
</protein>
<dbReference type="Proteomes" id="UP000277424">
    <property type="component" value="Unassembled WGS sequence"/>
</dbReference>
<comment type="caution">
    <text evidence="3">The sequence shown here is derived from an EMBL/GenBank/DDBJ whole genome shotgun (WGS) entry which is preliminary data.</text>
</comment>
<dbReference type="OrthoDB" id="9803111at2"/>
<dbReference type="InterPro" id="IPR020025">
    <property type="entry name" value="PseB"/>
</dbReference>
<gene>
    <name evidence="3" type="ORF">BCL74_0405</name>
</gene>
<dbReference type="RefSeq" id="WP_008945839.1">
    <property type="nucleotide sequence ID" value="NZ_RBIG01000001.1"/>
</dbReference>
<dbReference type="EMBL" id="RBIG01000001">
    <property type="protein sequence ID" value="RKQ72637.1"/>
    <property type="molecule type" value="Genomic_DNA"/>
</dbReference>
<dbReference type="PANTHER" id="PTHR43318">
    <property type="entry name" value="UDP-N-ACETYLGLUCOSAMINE 4,6-DEHYDRATASE"/>
    <property type="match status" value="1"/>
</dbReference>
<organism evidence="3 4">
    <name type="scientific">Oceanibaculum indicum</name>
    <dbReference type="NCBI Taxonomy" id="526216"/>
    <lineage>
        <taxon>Bacteria</taxon>
        <taxon>Pseudomonadati</taxon>
        <taxon>Pseudomonadota</taxon>
        <taxon>Alphaproteobacteria</taxon>
        <taxon>Rhodospirillales</taxon>
        <taxon>Oceanibaculaceae</taxon>
        <taxon>Oceanibaculum</taxon>
    </lineage>
</organism>
<dbReference type="Pfam" id="PF02719">
    <property type="entry name" value="Polysacc_synt_2"/>
    <property type="match status" value="1"/>
</dbReference>
<dbReference type="Gene3D" id="3.40.50.720">
    <property type="entry name" value="NAD(P)-binding Rossmann-like Domain"/>
    <property type="match status" value="1"/>
</dbReference>
<feature type="domain" description="Polysaccharide biosynthesis protein CapD-like" evidence="2">
    <location>
        <begin position="34"/>
        <end position="310"/>
    </location>
</feature>
<dbReference type="AlphaFoldDB" id="A0A420WNN1"/>
<reference evidence="3 4" key="1">
    <citation type="submission" date="2018-10" db="EMBL/GenBank/DDBJ databases">
        <title>Comparative analysis of microorganisms from saline springs in Andes Mountain Range, Colombia.</title>
        <authorList>
            <person name="Rubin E."/>
        </authorList>
    </citation>
    <scope>NUCLEOTIDE SEQUENCE [LARGE SCALE GENOMIC DNA]</scope>
    <source>
        <strain evidence="3 4">USBA 36</strain>
    </source>
</reference>
<evidence type="ECO:0000313" key="4">
    <source>
        <dbReference type="Proteomes" id="UP000277424"/>
    </source>
</evidence>
<dbReference type="InterPro" id="IPR051203">
    <property type="entry name" value="Polysaccharide_Synthase-Rel"/>
</dbReference>
<evidence type="ECO:0000256" key="1">
    <source>
        <dbReference type="ARBA" id="ARBA00007430"/>
    </source>
</evidence>
<name>A0A420WNN1_9PROT</name>
<proteinExistence type="inferred from homology"/>
<accession>A0A420WNN1</accession>
<sequence>MDIEKQTVTEGGISAPSFYRDFLDKETDFNDKVILVTGGTGSFGRHFVKQVISRYTPKRLIVFSRDEMKQYEMAQEFPTDRYPFMRYFIGDVRNAERLEMAMRGVDYVIHAAAMKHVSIAEYNPFECIHTNVMGAENVVRAAIGAGVKRVIALSTDKAANPINLYGASKLASDKIFIAANNLAGGNGCRFSVVRYGNVVGSRGSVVTFFQKLIEEGAEDLPITDLRMTRFWITLTQGVNFVLSCLPLMRGGEIFVPKIPSMLMTEFAIALAPNLKHRVVGIRPGEKIHEVMISSDDSRTTVDLGDRYVIQPSFAWWSRPSGYKNAKPVPEDFVYSSDRNDEWLGREDLGFYLKDKVV</sequence>